<proteinExistence type="predicted"/>
<name>A0A1G8JJX6_9BURK</name>
<reference evidence="1 2" key="1">
    <citation type="submission" date="2016-10" db="EMBL/GenBank/DDBJ databases">
        <authorList>
            <person name="de Groot N.N."/>
        </authorList>
    </citation>
    <scope>NUCLEOTIDE SEQUENCE [LARGE SCALE GENOMIC DNA]</scope>
    <source>
        <strain evidence="1 2">LMG 2247</strain>
    </source>
</reference>
<accession>A0A1G8JJX6</accession>
<dbReference type="OrthoDB" id="2065010at2"/>
<sequence length="188" mass="21177">MFAMQYSHRLPADYDLHIIRQRVAERGPLWDDTQGLVCKVFALQQRNRHGAAGNLYASVYLWSDSEAAVRFLMGERFQAVVDAFGRPQIETWLPLDARRGHATQAVSLYRDERVLTAAEDRAALQVEESEVNREIAARPDTVAVWAALDLSAWRLVRFTVSSAPADPGRGGEVYEVMHLARPELDGLK</sequence>
<organism evidence="1 2">
    <name type="scientific">Paraburkholderia phenazinium</name>
    <dbReference type="NCBI Taxonomy" id="60549"/>
    <lineage>
        <taxon>Bacteria</taxon>
        <taxon>Pseudomonadati</taxon>
        <taxon>Pseudomonadota</taxon>
        <taxon>Betaproteobacteria</taxon>
        <taxon>Burkholderiales</taxon>
        <taxon>Burkholderiaceae</taxon>
        <taxon>Paraburkholderia</taxon>
    </lineage>
</organism>
<protein>
    <recommendedName>
        <fullName evidence="3">DUF4865 domain-containing protein</fullName>
    </recommendedName>
</protein>
<dbReference type="EMBL" id="FNCJ01000020">
    <property type="protein sequence ID" value="SDI31505.1"/>
    <property type="molecule type" value="Genomic_DNA"/>
</dbReference>
<evidence type="ECO:0008006" key="3">
    <source>
        <dbReference type="Google" id="ProtNLM"/>
    </source>
</evidence>
<evidence type="ECO:0000313" key="1">
    <source>
        <dbReference type="EMBL" id="SDI31505.1"/>
    </source>
</evidence>
<dbReference type="Proteomes" id="UP000199706">
    <property type="component" value="Unassembled WGS sequence"/>
</dbReference>
<dbReference type="InterPro" id="IPR032349">
    <property type="entry name" value="DUF4865"/>
</dbReference>
<dbReference type="RefSeq" id="WP_090692148.1">
    <property type="nucleotide sequence ID" value="NZ_CADERL010000011.1"/>
</dbReference>
<gene>
    <name evidence="1" type="ORF">SAMN05216466_120131</name>
</gene>
<dbReference type="AlphaFoldDB" id="A0A1G8JJX6"/>
<dbReference type="Pfam" id="PF16157">
    <property type="entry name" value="DUF4865"/>
    <property type="match status" value="1"/>
</dbReference>
<evidence type="ECO:0000313" key="2">
    <source>
        <dbReference type="Proteomes" id="UP000199706"/>
    </source>
</evidence>